<dbReference type="SUPFAM" id="SSF53098">
    <property type="entry name" value="Ribonuclease H-like"/>
    <property type="match status" value="1"/>
</dbReference>
<proteinExistence type="predicted"/>
<dbReference type="InterPro" id="IPR051917">
    <property type="entry name" value="Transposase-Integrase"/>
</dbReference>
<name>A0A1Y3U418_LIMRT</name>
<dbReference type="GO" id="GO:0005829">
    <property type="term" value="C:cytosol"/>
    <property type="evidence" value="ECO:0007669"/>
    <property type="project" value="TreeGrafter"/>
</dbReference>
<dbReference type="PANTHER" id="PTHR10948:SF23">
    <property type="entry name" value="TRANSPOSASE INSI FOR INSERTION SEQUENCE ELEMENT IS30A-RELATED"/>
    <property type="match status" value="1"/>
</dbReference>
<comment type="caution">
    <text evidence="1">The sequence shown here is derived from an EMBL/GenBank/DDBJ whole genome shotgun (WGS) entry which is preliminary data.</text>
</comment>
<sequence>YADPYSPWERGSNEINNRFLRKEITKGEAINNYSSAQIIVTNDWMNHYPRAIFNGHSSMDIYRKAFYQEISQLHQPIINWSVLFI</sequence>
<accession>A0A1Y3U418</accession>
<dbReference type="GO" id="GO:0032196">
    <property type="term" value="P:transposition"/>
    <property type="evidence" value="ECO:0007669"/>
    <property type="project" value="TreeGrafter"/>
</dbReference>
<evidence type="ECO:0000313" key="2">
    <source>
        <dbReference type="Proteomes" id="UP000195868"/>
    </source>
</evidence>
<gene>
    <name evidence="1" type="ORF">B5G22_11270</name>
</gene>
<evidence type="ECO:0000313" key="1">
    <source>
        <dbReference type="EMBL" id="OUN41159.1"/>
    </source>
</evidence>
<reference evidence="2" key="1">
    <citation type="submission" date="2017-04" db="EMBL/GenBank/DDBJ databases">
        <title>Function of individual gut microbiota members based on whole genome sequencing of pure cultures obtained from chicken caecum.</title>
        <authorList>
            <person name="Medvecky M."/>
            <person name="Cejkova D."/>
            <person name="Polansky O."/>
            <person name="Karasova D."/>
            <person name="Kubasova T."/>
            <person name="Cizek A."/>
            <person name="Rychlik I."/>
        </authorList>
    </citation>
    <scope>NUCLEOTIDE SEQUENCE [LARGE SCALE GENOMIC DNA]</scope>
    <source>
        <strain evidence="2">An71</strain>
    </source>
</reference>
<dbReference type="InterPro" id="IPR012337">
    <property type="entry name" value="RNaseH-like_sf"/>
</dbReference>
<organism evidence="1 2">
    <name type="scientific">Limosilactobacillus reuteri</name>
    <name type="common">Lactobacillus reuteri</name>
    <dbReference type="NCBI Taxonomy" id="1598"/>
    <lineage>
        <taxon>Bacteria</taxon>
        <taxon>Bacillati</taxon>
        <taxon>Bacillota</taxon>
        <taxon>Bacilli</taxon>
        <taxon>Lactobacillales</taxon>
        <taxon>Lactobacillaceae</taxon>
        <taxon>Limosilactobacillus</taxon>
    </lineage>
</organism>
<feature type="non-terminal residue" evidence="1">
    <location>
        <position position="1"/>
    </location>
</feature>
<protein>
    <submittedName>
        <fullName evidence="1">IS30 family transposase</fullName>
    </submittedName>
</protein>
<dbReference type="AlphaFoldDB" id="A0A1Y3U418"/>
<dbReference type="EMBL" id="NFHN01000072">
    <property type="protein sequence ID" value="OUN41159.1"/>
    <property type="molecule type" value="Genomic_DNA"/>
</dbReference>
<dbReference type="Proteomes" id="UP000195868">
    <property type="component" value="Unassembled WGS sequence"/>
</dbReference>
<dbReference type="PANTHER" id="PTHR10948">
    <property type="entry name" value="TRANSPOSASE"/>
    <property type="match status" value="1"/>
</dbReference>
<dbReference type="GO" id="GO:0004803">
    <property type="term" value="F:transposase activity"/>
    <property type="evidence" value="ECO:0007669"/>
    <property type="project" value="TreeGrafter"/>
</dbReference>